<accession>A0A0H5BWQ6</accession>
<reference evidence="12" key="1">
    <citation type="submission" date="2015-01" db="EMBL/GenBank/DDBJ databases">
        <authorList>
            <person name="Manzano-Marin A."/>
            <person name="Manzano-Marin A."/>
        </authorList>
    </citation>
    <scope>NUCLEOTIDE SEQUENCE [LARGE SCALE GENOMIC DNA]</scope>
    <source>
        <strain evidence="12">obscurior</strain>
    </source>
</reference>
<dbReference type="CDD" id="cd03702">
    <property type="entry name" value="IF2_mtIF2_II"/>
    <property type="match status" value="1"/>
</dbReference>
<evidence type="ECO:0000256" key="8">
    <source>
        <dbReference type="HAMAP-Rule" id="MF_00100"/>
    </source>
</evidence>
<dbReference type="SUPFAM" id="SSF46955">
    <property type="entry name" value="Putative DNA-binding domain"/>
    <property type="match status" value="1"/>
</dbReference>
<dbReference type="Gene3D" id="2.40.30.10">
    <property type="entry name" value="Translation factors"/>
    <property type="match status" value="2"/>
</dbReference>
<feature type="binding site" evidence="8">
    <location>
        <begin position="469"/>
        <end position="472"/>
    </location>
    <ligand>
        <name>GTP</name>
        <dbReference type="ChEBI" id="CHEBI:37565"/>
    </ligand>
</feature>
<dbReference type="Pfam" id="PF04760">
    <property type="entry name" value="IF2_N"/>
    <property type="match status" value="1"/>
</dbReference>
<dbReference type="NCBIfam" id="TIGR00487">
    <property type="entry name" value="IF-2"/>
    <property type="match status" value="1"/>
</dbReference>
<evidence type="ECO:0000256" key="3">
    <source>
        <dbReference type="ARBA" id="ARBA00022490"/>
    </source>
</evidence>
<dbReference type="Gene3D" id="3.40.50.300">
    <property type="entry name" value="P-loop containing nucleotide triphosphate hydrolases"/>
    <property type="match status" value="1"/>
</dbReference>
<dbReference type="Proteomes" id="UP000242753">
    <property type="component" value="Chromosome I"/>
</dbReference>
<comment type="function">
    <text evidence="8 9">One of the essential components for the initiation of protein synthesis. Protects formylmethionyl-tRNA from spontaneous hydrolysis and promotes its binding to the 30S ribosomal subunits. Also involved in the hydrolysis of GTP during the formation of the 70S ribosomal complex.</text>
</comment>
<dbReference type="Pfam" id="PF00009">
    <property type="entry name" value="GTP_EFTU"/>
    <property type="match status" value="1"/>
</dbReference>
<dbReference type="InterPro" id="IPR000178">
    <property type="entry name" value="TF_IF2_bacterial-like"/>
</dbReference>
<proteinExistence type="inferred from homology"/>
<dbReference type="InterPro" id="IPR013575">
    <property type="entry name" value="IF2_assoc_dom_bac"/>
</dbReference>
<feature type="binding site" evidence="8">
    <location>
        <begin position="369"/>
        <end position="376"/>
    </location>
    <ligand>
        <name>GTP</name>
        <dbReference type="ChEBI" id="CHEBI:37565"/>
    </ligand>
</feature>
<dbReference type="CDD" id="cd03692">
    <property type="entry name" value="mtIF2_IVc"/>
    <property type="match status" value="1"/>
</dbReference>
<evidence type="ECO:0000256" key="4">
    <source>
        <dbReference type="ARBA" id="ARBA00022540"/>
    </source>
</evidence>
<evidence type="ECO:0000256" key="5">
    <source>
        <dbReference type="ARBA" id="ARBA00022741"/>
    </source>
</evidence>
<evidence type="ECO:0000256" key="1">
    <source>
        <dbReference type="ARBA" id="ARBA00007733"/>
    </source>
</evidence>
<keyword evidence="12" id="KW-1185">Reference proteome</keyword>
<dbReference type="FunFam" id="3.40.50.10050:FF:000001">
    <property type="entry name" value="Translation initiation factor IF-2"/>
    <property type="match status" value="1"/>
</dbReference>
<dbReference type="SUPFAM" id="SSF52540">
    <property type="entry name" value="P-loop containing nucleoside triphosphate hydrolases"/>
    <property type="match status" value="1"/>
</dbReference>
<evidence type="ECO:0000256" key="9">
    <source>
        <dbReference type="RuleBase" id="RU000644"/>
    </source>
</evidence>
<evidence type="ECO:0000313" key="11">
    <source>
        <dbReference type="EMBL" id="CEN32152.1"/>
    </source>
</evidence>
<dbReference type="AlphaFoldDB" id="A0A0H5BWQ6"/>
<feature type="binding site" evidence="8">
    <location>
        <begin position="415"/>
        <end position="419"/>
    </location>
    <ligand>
        <name>GTP</name>
        <dbReference type="ChEBI" id="CHEBI:37565"/>
    </ligand>
</feature>
<dbReference type="EMBL" id="LN774881">
    <property type="protein sequence ID" value="CEN32152.1"/>
    <property type="molecule type" value="Genomic_DNA"/>
</dbReference>
<dbReference type="InterPro" id="IPR000795">
    <property type="entry name" value="T_Tr_GTP-bd_dom"/>
</dbReference>
<dbReference type="CDD" id="cd01887">
    <property type="entry name" value="IF2_eIF5B"/>
    <property type="match status" value="1"/>
</dbReference>
<dbReference type="SUPFAM" id="SSF52156">
    <property type="entry name" value="Initiation factor IF2/eIF5b, domain 3"/>
    <property type="match status" value="1"/>
</dbReference>
<evidence type="ECO:0000256" key="7">
    <source>
        <dbReference type="ARBA" id="ARBA00023134"/>
    </source>
</evidence>
<evidence type="ECO:0000256" key="6">
    <source>
        <dbReference type="ARBA" id="ARBA00022917"/>
    </source>
</evidence>
<dbReference type="PROSITE" id="PS01176">
    <property type="entry name" value="IF2"/>
    <property type="match status" value="1"/>
</dbReference>
<keyword evidence="4 8" id="KW-0396">Initiation factor</keyword>
<dbReference type="InterPro" id="IPR044145">
    <property type="entry name" value="IF2_II"/>
</dbReference>
<dbReference type="GO" id="GO:0005525">
    <property type="term" value="F:GTP binding"/>
    <property type="evidence" value="ECO:0007669"/>
    <property type="project" value="UniProtKB-KW"/>
</dbReference>
<organism evidence="11 12">
    <name type="scientific">Candidatus Westeberhardia cardiocondylae</name>
    <dbReference type="NCBI Taxonomy" id="1594731"/>
    <lineage>
        <taxon>Bacteria</taxon>
        <taxon>Pseudomonadati</taxon>
        <taxon>Pseudomonadota</taxon>
        <taxon>Gammaproteobacteria</taxon>
        <taxon>Enterobacterales</taxon>
        <taxon>Enterobacteriaceae</taxon>
        <taxon>ant endosymbionts</taxon>
        <taxon>Candidatus Westeberhardia</taxon>
    </lineage>
</organism>
<keyword evidence="7 8" id="KW-0342">GTP-binding</keyword>
<gene>
    <name evidence="8 11" type="primary">infB</name>
    <name evidence="11" type="ORF">WEOB_201</name>
</gene>
<dbReference type="PANTHER" id="PTHR43381">
    <property type="entry name" value="TRANSLATION INITIATION FACTOR IF-2-RELATED"/>
    <property type="match status" value="1"/>
</dbReference>
<comment type="similarity">
    <text evidence="1 8 9">Belongs to the TRAFAC class translation factor GTPase superfamily. Classic translation factor GTPase family. IF-2 subfamily.</text>
</comment>
<dbReference type="GO" id="GO:0003924">
    <property type="term" value="F:GTPase activity"/>
    <property type="evidence" value="ECO:0007669"/>
    <property type="project" value="UniProtKB-UniRule"/>
</dbReference>
<keyword evidence="5 8" id="KW-0547">Nucleotide-binding</keyword>
<dbReference type="InterPro" id="IPR006847">
    <property type="entry name" value="IF2_N"/>
</dbReference>
<dbReference type="PROSITE" id="PS51722">
    <property type="entry name" value="G_TR_2"/>
    <property type="match status" value="1"/>
</dbReference>
<dbReference type="InterPro" id="IPR036925">
    <property type="entry name" value="TIF_IF2_dom3_sf"/>
</dbReference>
<keyword evidence="3 8" id="KW-0963">Cytoplasm</keyword>
<dbReference type="Gene3D" id="3.40.50.10050">
    <property type="entry name" value="Translation initiation factor IF- 2, domain 3"/>
    <property type="match status" value="1"/>
</dbReference>
<dbReference type="InterPro" id="IPR009000">
    <property type="entry name" value="Transl_B-barrel_sf"/>
</dbReference>
<keyword evidence="6 8" id="KW-0648">Protein biosynthesis</keyword>
<dbReference type="STRING" id="1594731.WEOB_201"/>
<dbReference type="PANTHER" id="PTHR43381:SF5">
    <property type="entry name" value="TR-TYPE G DOMAIN-CONTAINING PROTEIN"/>
    <property type="match status" value="1"/>
</dbReference>
<evidence type="ECO:0000256" key="2">
    <source>
        <dbReference type="ARBA" id="ARBA00020675"/>
    </source>
</evidence>
<dbReference type="InterPro" id="IPR015760">
    <property type="entry name" value="TIF_IF2"/>
</dbReference>
<dbReference type="InterPro" id="IPR009061">
    <property type="entry name" value="DNA-bd_dom_put_sf"/>
</dbReference>
<dbReference type="InterPro" id="IPR027417">
    <property type="entry name" value="P-loop_NTPase"/>
</dbReference>
<evidence type="ECO:0000259" key="10">
    <source>
        <dbReference type="PROSITE" id="PS51722"/>
    </source>
</evidence>
<dbReference type="GO" id="GO:0003743">
    <property type="term" value="F:translation initiation factor activity"/>
    <property type="evidence" value="ECO:0007669"/>
    <property type="project" value="UniProtKB-UniRule"/>
</dbReference>
<dbReference type="HAMAP" id="MF_00100_B">
    <property type="entry name" value="IF_2_B"/>
    <property type="match status" value="1"/>
</dbReference>
<sequence length="854" mass="97366">MTNITVKLLSLEIQISVGHLLQQFSDIGINKTELDYVTKEEKEILLLHLKKNQEKYLNKLTVQRKKQSTLNIFNIEGKNKSIHIEIRKKRTYLKEDLNENTVKNDFFKKNKIVNNLSYLKNENIDLQQRIKKTCIFVKNKKSFEKNKISKNEILSLKNNSKKSFKNMKKGFVKGKFKHNSISISKKKNVFLNDSAYTKHHTLYNEKKEDKFNYKIKNKKCFYDRAFTEKKINRFIPKRNKKKSFLPCNNITKKYETLNLSISKHNNINIKRTKNKCCIVIGENITLLKLANKMSIKVQKIFNILKNLNIFIEKVDQIISQNIAKLIAENVGYRVVLYREDAIETSIMSNRNVGVNFVPLVRAPVVTVMGHVDHGKTSLLDYIRSEKTALKEIGGITQSIGAYHVKTKNGMITFIDTPGHAAFSSMRTRGVKITDIVLLIIAADDGIMPQTVEAIQHAKTEKVPIIVVINKIDRLTENLDNIKKELSGYGILSEDWGGENQFVYTSAKTGQGIDDLLSAILAQAEIMELKAIHEGMASGIVIESYLNKGWGPVATILVKEGKLKCGDIVLCGFEYGKIRAIRNDIGHNVISAGPSMPVEILGLSNTPNVGDKIVVVYDEKKAKEVATYRKEKFREIKLEKQKKIFTLENVFSISNKNKIFILKIVLKSNTNGSLEAIVNSLKSLSNEKIIVKIVGMGVGNITESDVVLAASSKTILIGFNVRCEEFVHKILIEENVDFCCYSVIYDLINDVKKKIFNFISLKDKRKIIGLVEVRNIFRPISCNMMVIGCVVIKGVVKRYSKIRVLRNREMIYEGKMESLRRFKHDVNEVQSGMECGISIKNFHEVRLKDIIEVLE</sequence>
<dbReference type="GO" id="GO:0005829">
    <property type="term" value="C:cytosol"/>
    <property type="evidence" value="ECO:0007669"/>
    <property type="project" value="TreeGrafter"/>
</dbReference>
<evidence type="ECO:0000313" key="12">
    <source>
        <dbReference type="Proteomes" id="UP000242753"/>
    </source>
</evidence>
<protein>
    <recommendedName>
        <fullName evidence="2 8">Translation initiation factor IF-2</fullName>
    </recommendedName>
</protein>
<dbReference type="NCBIfam" id="TIGR00231">
    <property type="entry name" value="small_GTP"/>
    <property type="match status" value="1"/>
</dbReference>
<dbReference type="PATRIC" id="fig|1594731.3.peg.189"/>
<dbReference type="InterPro" id="IPR005225">
    <property type="entry name" value="Small_GTP-bd"/>
</dbReference>
<dbReference type="Pfam" id="PF11987">
    <property type="entry name" value="IF-2"/>
    <property type="match status" value="1"/>
</dbReference>
<feature type="region of interest" description="G-domain" evidence="8">
    <location>
        <begin position="363"/>
        <end position="511"/>
    </location>
</feature>
<dbReference type="RefSeq" id="WP_281264044.1">
    <property type="nucleotide sequence ID" value="NZ_LN774881.1"/>
</dbReference>
<dbReference type="InterPro" id="IPR023115">
    <property type="entry name" value="TIF_IF2_dom3"/>
</dbReference>
<dbReference type="Pfam" id="PF08364">
    <property type="entry name" value="IF2_assoc"/>
    <property type="match status" value="1"/>
</dbReference>
<dbReference type="Pfam" id="PF22042">
    <property type="entry name" value="EF-G_D2"/>
    <property type="match status" value="1"/>
</dbReference>
<dbReference type="InterPro" id="IPR053905">
    <property type="entry name" value="EF-G-like_DII"/>
</dbReference>
<dbReference type="FunFam" id="3.40.50.300:FF:000019">
    <property type="entry name" value="Translation initiation factor IF-2"/>
    <property type="match status" value="1"/>
</dbReference>
<dbReference type="KEGG" id="wca:WEOB_201"/>
<dbReference type="Gene3D" id="3.30.56.50">
    <property type="entry name" value="Putative DNA-binding domain, N-terminal subdomain of bacterial translation initiation factor IF2"/>
    <property type="match status" value="1"/>
</dbReference>
<feature type="domain" description="Tr-type G" evidence="10">
    <location>
        <begin position="360"/>
        <end position="529"/>
    </location>
</feature>
<dbReference type="FunFam" id="2.40.30.10:FF:000008">
    <property type="entry name" value="Translation initiation factor IF-2"/>
    <property type="match status" value="1"/>
</dbReference>
<comment type="subcellular location">
    <subcellularLocation>
        <location evidence="8">Cytoplasm</location>
    </subcellularLocation>
</comment>
<dbReference type="SUPFAM" id="SSF50447">
    <property type="entry name" value="Translation proteins"/>
    <property type="match status" value="2"/>
</dbReference>
<name>A0A0H5BWQ6_9ENTR</name>
<dbReference type="FunFam" id="2.40.30.10:FF:000007">
    <property type="entry name" value="Translation initiation factor IF-2"/>
    <property type="match status" value="1"/>
</dbReference>